<feature type="compositionally biased region" description="Basic and acidic residues" evidence="1">
    <location>
        <begin position="56"/>
        <end position="75"/>
    </location>
</feature>
<feature type="region of interest" description="Disordered" evidence="1">
    <location>
        <begin position="54"/>
        <end position="75"/>
    </location>
</feature>
<evidence type="ECO:0000256" key="1">
    <source>
        <dbReference type="SAM" id="MobiDB-lite"/>
    </source>
</evidence>
<proteinExistence type="predicted"/>
<sequence>MILALNLKNMKETNMNQEFNELIEKARQIKMSKEDKERQRISFAYGNLKIKNPNTTREDIEKAAQKIRKQEENKN</sequence>
<dbReference type="AlphaFoldDB" id="A0A2J0Q7X3"/>
<organism evidence="2 3">
    <name type="scientific">Candidatus Yanofskybacteria bacterium CG10_big_fil_rev_8_21_14_0_10_36_16</name>
    <dbReference type="NCBI Taxonomy" id="1975096"/>
    <lineage>
        <taxon>Bacteria</taxon>
        <taxon>Candidatus Yanofskyibacteriota</taxon>
    </lineage>
</organism>
<accession>A0A2J0Q7X3</accession>
<name>A0A2J0Q7X3_9BACT</name>
<dbReference type="EMBL" id="PCXQ01000004">
    <property type="protein sequence ID" value="PJE51181.1"/>
    <property type="molecule type" value="Genomic_DNA"/>
</dbReference>
<protein>
    <submittedName>
        <fullName evidence="2">Uncharacterized protein</fullName>
    </submittedName>
</protein>
<gene>
    <name evidence="2" type="ORF">COV29_02820</name>
</gene>
<evidence type="ECO:0000313" key="3">
    <source>
        <dbReference type="Proteomes" id="UP000228496"/>
    </source>
</evidence>
<dbReference type="Proteomes" id="UP000228496">
    <property type="component" value="Unassembled WGS sequence"/>
</dbReference>
<evidence type="ECO:0000313" key="2">
    <source>
        <dbReference type="EMBL" id="PJE51181.1"/>
    </source>
</evidence>
<comment type="caution">
    <text evidence="2">The sequence shown here is derived from an EMBL/GenBank/DDBJ whole genome shotgun (WGS) entry which is preliminary data.</text>
</comment>
<reference evidence="2 3" key="1">
    <citation type="submission" date="2017-09" db="EMBL/GenBank/DDBJ databases">
        <title>Depth-based differentiation of microbial function through sediment-hosted aquifers and enrichment of novel symbionts in the deep terrestrial subsurface.</title>
        <authorList>
            <person name="Probst A.J."/>
            <person name="Ladd B."/>
            <person name="Jarett J.K."/>
            <person name="Geller-Mcgrath D.E."/>
            <person name="Sieber C.M."/>
            <person name="Emerson J.B."/>
            <person name="Anantharaman K."/>
            <person name="Thomas B.C."/>
            <person name="Malmstrom R."/>
            <person name="Stieglmeier M."/>
            <person name="Klingl A."/>
            <person name="Woyke T."/>
            <person name="Ryan C.M."/>
            <person name="Banfield J.F."/>
        </authorList>
    </citation>
    <scope>NUCLEOTIDE SEQUENCE [LARGE SCALE GENOMIC DNA]</scope>
    <source>
        <strain evidence="2">CG10_big_fil_rev_8_21_14_0_10_36_16</strain>
    </source>
</reference>